<evidence type="ECO:0000313" key="4">
    <source>
        <dbReference type="Proteomes" id="UP000198420"/>
    </source>
</evidence>
<feature type="transmembrane region" description="Helical" evidence="1">
    <location>
        <begin position="39"/>
        <end position="57"/>
    </location>
</feature>
<dbReference type="RefSeq" id="WP_089310336.1">
    <property type="nucleotide sequence ID" value="NZ_FZNP01000002.1"/>
</dbReference>
<accession>A0A238VNB3</accession>
<dbReference type="InterPro" id="IPR012551">
    <property type="entry name" value="DUF1707_SHOCT-like"/>
</dbReference>
<proteinExistence type="predicted"/>
<sequence length="152" mass="16565">MNRRDREAMEAVLSVLCLLGVVLVGFGTFEFLAAHPALAAAWALGSTVGAVWFGCLWSGRRHADRLRAATEAHRAVRPRRRTVDDVLHQFRNGDRLGDDERTIVADALQEHFAAGRLDVAELQDRLAVALSAKTVLELAPAVKGLPMEGTGR</sequence>
<gene>
    <name evidence="3" type="ORF">SAMN06265355_1025</name>
</gene>
<evidence type="ECO:0000259" key="2">
    <source>
        <dbReference type="Pfam" id="PF08044"/>
    </source>
</evidence>
<evidence type="ECO:0000313" key="3">
    <source>
        <dbReference type="EMBL" id="SNR34969.1"/>
    </source>
</evidence>
<dbReference type="OrthoDB" id="3534574at2"/>
<dbReference type="Proteomes" id="UP000198420">
    <property type="component" value="Unassembled WGS sequence"/>
</dbReference>
<feature type="transmembrane region" description="Helical" evidence="1">
    <location>
        <begin position="12"/>
        <end position="33"/>
    </location>
</feature>
<protein>
    <recommendedName>
        <fullName evidence="2">DUF1707 domain-containing protein</fullName>
    </recommendedName>
</protein>
<keyword evidence="4" id="KW-1185">Reference proteome</keyword>
<dbReference type="AlphaFoldDB" id="A0A238VNB3"/>
<organism evidence="3 4">
    <name type="scientific">Actinomadura mexicana</name>
    <dbReference type="NCBI Taxonomy" id="134959"/>
    <lineage>
        <taxon>Bacteria</taxon>
        <taxon>Bacillati</taxon>
        <taxon>Actinomycetota</taxon>
        <taxon>Actinomycetes</taxon>
        <taxon>Streptosporangiales</taxon>
        <taxon>Thermomonosporaceae</taxon>
        <taxon>Actinomadura</taxon>
    </lineage>
</organism>
<keyword evidence="1" id="KW-0472">Membrane</keyword>
<reference evidence="4" key="1">
    <citation type="submission" date="2017-06" db="EMBL/GenBank/DDBJ databases">
        <authorList>
            <person name="Varghese N."/>
            <person name="Submissions S."/>
        </authorList>
    </citation>
    <scope>NUCLEOTIDE SEQUENCE [LARGE SCALE GENOMIC DNA]</scope>
    <source>
        <strain evidence="4">DSM 44485</strain>
    </source>
</reference>
<evidence type="ECO:0000256" key="1">
    <source>
        <dbReference type="SAM" id="Phobius"/>
    </source>
</evidence>
<feature type="domain" description="DUF1707" evidence="2">
    <location>
        <begin position="95"/>
        <end position="146"/>
    </location>
</feature>
<keyword evidence="1" id="KW-1133">Transmembrane helix</keyword>
<dbReference type="EMBL" id="FZNP01000002">
    <property type="protein sequence ID" value="SNR34969.1"/>
    <property type="molecule type" value="Genomic_DNA"/>
</dbReference>
<keyword evidence="1" id="KW-0812">Transmembrane</keyword>
<name>A0A238VNB3_9ACTN</name>
<dbReference type="Pfam" id="PF08044">
    <property type="entry name" value="DUF1707"/>
    <property type="match status" value="1"/>
</dbReference>